<evidence type="ECO:0000313" key="1">
    <source>
        <dbReference type="EMBL" id="MBE9041195.1"/>
    </source>
</evidence>
<dbReference type="Proteomes" id="UP000621799">
    <property type="component" value="Unassembled WGS sequence"/>
</dbReference>
<dbReference type="RefSeq" id="WP_264321421.1">
    <property type="nucleotide sequence ID" value="NZ_JADEXN010000162.1"/>
</dbReference>
<evidence type="ECO:0000313" key="2">
    <source>
        <dbReference type="Proteomes" id="UP000621799"/>
    </source>
</evidence>
<dbReference type="AlphaFoldDB" id="A0A928W0S9"/>
<proteinExistence type="predicted"/>
<keyword evidence="2" id="KW-1185">Reference proteome</keyword>
<protein>
    <submittedName>
        <fullName evidence="1">DUF937 domain-containing protein</fullName>
    </submittedName>
</protein>
<organism evidence="1 2">
    <name type="scientific">Zarconia navalis LEGE 11467</name>
    <dbReference type="NCBI Taxonomy" id="1828826"/>
    <lineage>
        <taxon>Bacteria</taxon>
        <taxon>Bacillati</taxon>
        <taxon>Cyanobacteriota</taxon>
        <taxon>Cyanophyceae</taxon>
        <taxon>Oscillatoriophycideae</taxon>
        <taxon>Oscillatoriales</taxon>
        <taxon>Oscillatoriales incertae sedis</taxon>
        <taxon>Zarconia</taxon>
        <taxon>Zarconia navalis</taxon>
    </lineage>
</organism>
<comment type="caution">
    <text evidence="1">The sequence shown here is derived from an EMBL/GenBank/DDBJ whole genome shotgun (WGS) entry which is preliminary data.</text>
</comment>
<name>A0A928W0S9_9CYAN</name>
<accession>A0A928W0S9</accession>
<reference evidence="1" key="1">
    <citation type="submission" date="2020-10" db="EMBL/GenBank/DDBJ databases">
        <authorList>
            <person name="Castelo-Branco R."/>
            <person name="Eusebio N."/>
            <person name="Adriana R."/>
            <person name="Vieira A."/>
            <person name="Brugerolle De Fraissinette N."/>
            <person name="Rezende De Castro R."/>
            <person name="Schneider M.P."/>
            <person name="Vasconcelos V."/>
            <person name="Leao P.N."/>
        </authorList>
    </citation>
    <scope>NUCLEOTIDE SEQUENCE</scope>
    <source>
        <strain evidence="1">LEGE 11467</strain>
    </source>
</reference>
<dbReference type="EMBL" id="JADEXN010000162">
    <property type="protein sequence ID" value="MBE9041195.1"/>
    <property type="molecule type" value="Genomic_DNA"/>
</dbReference>
<sequence>MGLFDKIAGAMSDPNLQASAGQIGSILGSLQETSNTQNLDNSTTQALMSVVGSQVRGALQEKKSANGMGGVQGLINQFAGTGFNPQAVSALFSPQQQEQVVQSASQNTGVNAATIQALLPTLVPLVLNFLKTGEGQNSAAGANPVLNSFLDSDGDGDVDMGDVMKLAGRFLK</sequence>
<gene>
    <name evidence="1" type="ORF">IQ235_10435</name>
</gene>